<protein>
    <submittedName>
        <fullName evidence="1">Uncharacterized protein</fullName>
    </submittedName>
</protein>
<name>A0A4S3JBR4_9EURO</name>
<evidence type="ECO:0000313" key="2">
    <source>
        <dbReference type="Proteomes" id="UP000308092"/>
    </source>
</evidence>
<dbReference type="AlphaFoldDB" id="A0A4S3JBR4"/>
<proteinExistence type="predicted"/>
<keyword evidence="2" id="KW-1185">Reference proteome</keyword>
<gene>
    <name evidence="1" type="ORF">EYZ11_007923</name>
</gene>
<accession>A0A4S3JBR4</accession>
<organism evidence="1 2">
    <name type="scientific">Aspergillus tanneri</name>
    <dbReference type="NCBI Taxonomy" id="1220188"/>
    <lineage>
        <taxon>Eukaryota</taxon>
        <taxon>Fungi</taxon>
        <taxon>Dikarya</taxon>
        <taxon>Ascomycota</taxon>
        <taxon>Pezizomycotina</taxon>
        <taxon>Eurotiomycetes</taxon>
        <taxon>Eurotiomycetidae</taxon>
        <taxon>Eurotiales</taxon>
        <taxon>Aspergillaceae</taxon>
        <taxon>Aspergillus</taxon>
        <taxon>Aspergillus subgen. Circumdati</taxon>
    </lineage>
</organism>
<evidence type="ECO:0000313" key="1">
    <source>
        <dbReference type="EMBL" id="THC92593.1"/>
    </source>
</evidence>
<dbReference type="VEuPathDB" id="FungiDB:EYZ11_007923"/>
<dbReference type="Proteomes" id="UP000308092">
    <property type="component" value="Unassembled WGS sequence"/>
</dbReference>
<sequence length="27" mass="3199">MCERIRDVGYLDIEVSNRKKKETSKTV</sequence>
<reference evidence="1 2" key="1">
    <citation type="submission" date="2019-03" db="EMBL/GenBank/DDBJ databases">
        <title>The genome sequence of a newly discovered highly antifungal drug resistant Aspergillus species, Aspergillus tanneri NIH 1004.</title>
        <authorList>
            <person name="Mounaud S."/>
            <person name="Singh I."/>
            <person name="Joardar V."/>
            <person name="Pakala S."/>
            <person name="Pakala S."/>
            <person name="Venepally P."/>
            <person name="Hoover J."/>
            <person name="Nierman W."/>
            <person name="Chung J."/>
            <person name="Losada L."/>
        </authorList>
    </citation>
    <scope>NUCLEOTIDE SEQUENCE [LARGE SCALE GENOMIC DNA]</scope>
    <source>
        <strain evidence="1 2">NIH1004</strain>
    </source>
</reference>
<comment type="caution">
    <text evidence="1">The sequence shown here is derived from an EMBL/GenBank/DDBJ whole genome shotgun (WGS) entry which is preliminary data.</text>
</comment>
<dbReference type="EMBL" id="SOSA01000322">
    <property type="protein sequence ID" value="THC92593.1"/>
    <property type="molecule type" value="Genomic_DNA"/>
</dbReference>